<keyword evidence="1" id="KW-0472">Membrane</keyword>
<feature type="transmembrane region" description="Helical" evidence="1">
    <location>
        <begin position="7"/>
        <end position="23"/>
    </location>
</feature>
<feature type="transmembrane region" description="Helical" evidence="1">
    <location>
        <begin position="115"/>
        <end position="133"/>
    </location>
</feature>
<gene>
    <name evidence="2" type="ORF">DWB61_01835</name>
</gene>
<dbReference type="Proteomes" id="UP000285794">
    <property type="component" value="Unassembled WGS sequence"/>
</dbReference>
<dbReference type="Pfam" id="PF10825">
    <property type="entry name" value="DUF2752"/>
    <property type="match status" value="1"/>
</dbReference>
<evidence type="ECO:0000256" key="1">
    <source>
        <dbReference type="SAM" id="Phobius"/>
    </source>
</evidence>
<keyword evidence="1" id="KW-0812">Transmembrane</keyword>
<dbReference type="OrthoDB" id="9815897at2"/>
<sequence length="137" mass="15903">MPKKQLYQLVTLLSVLAYGWLIYNSFFTNTSGEGITVCWFKTVSGLPCPACGSTSGIVEIFKGNFYKAFQYNPFAYSSLFILIASSFWVTYDISTKKDGFYRFYLTVNNKLKKKRIIIPIILLFLIIWMWNIYKAIH</sequence>
<evidence type="ECO:0000313" key="3">
    <source>
        <dbReference type="Proteomes" id="UP000285794"/>
    </source>
</evidence>
<feature type="transmembrane region" description="Helical" evidence="1">
    <location>
        <begin position="74"/>
        <end position="94"/>
    </location>
</feature>
<comment type="caution">
    <text evidence="2">The sequence shown here is derived from an EMBL/GenBank/DDBJ whole genome shotgun (WGS) entry which is preliminary data.</text>
</comment>
<accession>A0A425Y8G4</accession>
<evidence type="ECO:0000313" key="2">
    <source>
        <dbReference type="EMBL" id="RRG24776.1"/>
    </source>
</evidence>
<dbReference type="RefSeq" id="WP_125029186.1">
    <property type="nucleotide sequence ID" value="NZ_JAPXVP010000001.1"/>
</dbReference>
<dbReference type="InterPro" id="IPR021215">
    <property type="entry name" value="DUF2752"/>
</dbReference>
<dbReference type="EMBL" id="QQWG01000001">
    <property type="protein sequence ID" value="RRG24776.1"/>
    <property type="molecule type" value="Genomic_DNA"/>
</dbReference>
<reference evidence="2 3" key="1">
    <citation type="submission" date="2018-07" db="EMBL/GenBank/DDBJ databases">
        <title>Draft genome sequence of Ancylomarina sp. M1P.</title>
        <authorList>
            <person name="Yadav S."/>
            <person name="Villanueva L."/>
            <person name="Damste J.S.S."/>
        </authorList>
    </citation>
    <scope>NUCLEOTIDE SEQUENCE [LARGE SCALE GENOMIC DNA]</scope>
    <source>
        <strain evidence="2 3">M1P</strain>
    </source>
</reference>
<proteinExistence type="predicted"/>
<name>A0A425Y8G4_9BACT</name>
<keyword evidence="1" id="KW-1133">Transmembrane helix</keyword>
<dbReference type="AlphaFoldDB" id="A0A425Y8G4"/>
<keyword evidence="3" id="KW-1185">Reference proteome</keyword>
<organism evidence="2 3">
    <name type="scientific">Ancylomarina euxinus</name>
    <dbReference type="NCBI Taxonomy" id="2283627"/>
    <lineage>
        <taxon>Bacteria</taxon>
        <taxon>Pseudomonadati</taxon>
        <taxon>Bacteroidota</taxon>
        <taxon>Bacteroidia</taxon>
        <taxon>Marinilabiliales</taxon>
        <taxon>Marinifilaceae</taxon>
        <taxon>Ancylomarina</taxon>
    </lineage>
</organism>
<protein>
    <submittedName>
        <fullName evidence="2">DUF2752 domain-containing protein</fullName>
    </submittedName>
</protein>